<dbReference type="Pfam" id="PF20229">
    <property type="entry name" value="ChrB_N"/>
    <property type="match status" value="1"/>
</dbReference>
<feature type="compositionally biased region" description="Basic and acidic residues" evidence="1">
    <location>
        <begin position="140"/>
        <end position="157"/>
    </location>
</feature>
<dbReference type="STRING" id="1225127.SAMN05661030_1992"/>
<dbReference type="Proteomes" id="UP000199022">
    <property type="component" value="Unassembled WGS sequence"/>
</dbReference>
<reference evidence="4" key="1">
    <citation type="submission" date="2016-10" db="EMBL/GenBank/DDBJ databases">
        <authorList>
            <person name="Varghese N."/>
            <person name="Submissions S."/>
        </authorList>
    </citation>
    <scope>NUCLEOTIDE SEQUENCE [LARGE SCALE GENOMIC DNA]</scope>
    <source>
        <strain evidence="4">DSM 45962</strain>
    </source>
</reference>
<feature type="region of interest" description="Disordered" evidence="1">
    <location>
        <begin position="140"/>
        <end position="180"/>
    </location>
</feature>
<dbReference type="InterPro" id="IPR046858">
    <property type="entry name" value="ChrB_N"/>
</dbReference>
<organism evidence="3 4">
    <name type="scientific">Klenkia taihuensis</name>
    <dbReference type="NCBI Taxonomy" id="1225127"/>
    <lineage>
        <taxon>Bacteria</taxon>
        <taxon>Bacillati</taxon>
        <taxon>Actinomycetota</taxon>
        <taxon>Actinomycetes</taxon>
        <taxon>Geodermatophilales</taxon>
        <taxon>Geodermatophilaceae</taxon>
        <taxon>Klenkia</taxon>
    </lineage>
</organism>
<evidence type="ECO:0000313" key="4">
    <source>
        <dbReference type="Proteomes" id="UP000199022"/>
    </source>
</evidence>
<evidence type="ECO:0000313" key="3">
    <source>
        <dbReference type="EMBL" id="SFC93235.1"/>
    </source>
</evidence>
<proteinExistence type="predicted"/>
<protein>
    <recommendedName>
        <fullName evidence="2">ChrB N-terminal domain-containing protein</fullName>
    </recommendedName>
</protein>
<dbReference type="EMBL" id="FOMD01000002">
    <property type="protein sequence ID" value="SFC93235.1"/>
    <property type="molecule type" value="Genomic_DNA"/>
</dbReference>
<evidence type="ECO:0000256" key="1">
    <source>
        <dbReference type="SAM" id="MobiDB-lite"/>
    </source>
</evidence>
<sequence>MQLWLHRYVTSATVGREWVVLSHRLPREPSGPRTTVWRRLRRMGVASFGDGVVGLPADARTREELEWVAADVVAAGGRAGVWLARPVTAEHEQQLLAEMTAARAEEYLALAEAAEQAAGLAGDERTRELRRLRRELRAVTRRDFTSPPQRDDAERAVARLGRPAGGAGVEQARATTAGPA</sequence>
<dbReference type="AlphaFoldDB" id="A0A1I1N727"/>
<keyword evidence="4" id="KW-1185">Reference proteome</keyword>
<feature type="domain" description="ChrB N-terminal" evidence="2">
    <location>
        <begin position="33"/>
        <end position="159"/>
    </location>
</feature>
<accession>A0A1I1N727</accession>
<evidence type="ECO:0000259" key="2">
    <source>
        <dbReference type="Pfam" id="PF20229"/>
    </source>
</evidence>
<gene>
    <name evidence="3" type="ORF">SAMN05661030_1992</name>
</gene>
<name>A0A1I1N727_9ACTN</name>